<sequence length="56" mass="6441">MTTSPKRSPLESCLVSLSHQEADYPQPDWDILQELRKNSPDTEPRTGGYRWDPTPL</sequence>
<reference evidence="2" key="2">
    <citation type="submission" date="2025-09" db="UniProtKB">
        <authorList>
            <consortium name="Ensembl"/>
        </authorList>
    </citation>
    <scope>IDENTIFICATION</scope>
</reference>
<dbReference type="AlphaFoldDB" id="A0A8C2L930"/>
<dbReference type="OMA" id="WHILWGM"/>
<evidence type="ECO:0000313" key="2">
    <source>
        <dbReference type="Ensembl" id="ENSCGRP00001000267.1"/>
    </source>
</evidence>
<name>A0A8C2L930_CRIGR</name>
<evidence type="ECO:0000313" key="3">
    <source>
        <dbReference type="Proteomes" id="UP000694386"/>
    </source>
</evidence>
<feature type="compositionally biased region" description="Basic and acidic residues" evidence="1">
    <location>
        <begin position="35"/>
        <end position="44"/>
    </location>
</feature>
<feature type="region of interest" description="Disordered" evidence="1">
    <location>
        <begin position="35"/>
        <end position="56"/>
    </location>
</feature>
<dbReference type="Proteomes" id="UP000694386">
    <property type="component" value="Unplaced"/>
</dbReference>
<evidence type="ECO:0000256" key="1">
    <source>
        <dbReference type="SAM" id="MobiDB-lite"/>
    </source>
</evidence>
<reference evidence="2" key="1">
    <citation type="submission" date="2025-08" db="UniProtKB">
        <authorList>
            <consortium name="Ensembl"/>
        </authorList>
    </citation>
    <scope>IDENTIFICATION</scope>
</reference>
<proteinExistence type="predicted"/>
<protein>
    <submittedName>
        <fullName evidence="2">Uncharacterized protein</fullName>
    </submittedName>
</protein>
<dbReference type="Ensembl" id="ENSCGRT00001000291.1">
    <property type="protein sequence ID" value="ENSCGRP00001000267.1"/>
    <property type="gene ID" value="ENSCGRG00001000235.1"/>
</dbReference>
<accession>A0A8C2L930</accession>
<organism evidence="2 3">
    <name type="scientific">Cricetulus griseus</name>
    <name type="common">Chinese hamster</name>
    <name type="synonym">Cricetulus barabensis griseus</name>
    <dbReference type="NCBI Taxonomy" id="10029"/>
    <lineage>
        <taxon>Eukaryota</taxon>
        <taxon>Metazoa</taxon>
        <taxon>Chordata</taxon>
        <taxon>Craniata</taxon>
        <taxon>Vertebrata</taxon>
        <taxon>Euteleostomi</taxon>
        <taxon>Mammalia</taxon>
        <taxon>Eutheria</taxon>
        <taxon>Euarchontoglires</taxon>
        <taxon>Glires</taxon>
        <taxon>Rodentia</taxon>
        <taxon>Myomorpha</taxon>
        <taxon>Muroidea</taxon>
        <taxon>Cricetidae</taxon>
        <taxon>Cricetinae</taxon>
        <taxon>Cricetulus</taxon>
    </lineage>
</organism>